<dbReference type="SMART" id="SM00880">
    <property type="entry name" value="CHAD"/>
    <property type="match status" value="1"/>
</dbReference>
<evidence type="ECO:0000313" key="3">
    <source>
        <dbReference type="EMBL" id="NKC34134.1"/>
    </source>
</evidence>
<dbReference type="InterPro" id="IPR038186">
    <property type="entry name" value="CHAD_dom_sf"/>
</dbReference>
<dbReference type="RefSeq" id="WP_168034849.1">
    <property type="nucleotide sequence ID" value="NZ_JAAVNE010000066.1"/>
</dbReference>
<dbReference type="Proteomes" id="UP000787635">
    <property type="component" value="Unassembled WGS sequence"/>
</dbReference>
<dbReference type="PANTHER" id="PTHR39339:SF1">
    <property type="entry name" value="CHAD DOMAIN-CONTAINING PROTEIN"/>
    <property type="match status" value="1"/>
</dbReference>
<protein>
    <submittedName>
        <fullName evidence="3">CHAD domain-containing protein</fullName>
    </submittedName>
</protein>
<dbReference type="PROSITE" id="PS51708">
    <property type="entry name" value="CHAD"/>
    <property type="match status" value="1"/>
</dbReference>
<comment type="caution">
    <text evidence="3">The sequence shown here is derived from an EMBL/GenBank/DDBJ whole genome shotgun (WGS) entry which is preliminary data.</text>
</comment>
<evidence type="ECO:0000313" key="4">
    <source>
        <dbReference type="Proteomes" id="UP000787635"/>
    </source>
</evidence>
<gene>
    <name evidence="3" type="ORF">HEQ75_24975</name>
</gene>
<organism evidence="3 4">
    <name type="scientific">Falsiroseomonas selenitidurans</name>
    <dbReference type="NCBI Taxonomy" id="2716335"/>
    <lineage>
        <taxon>Bacteria</taxon>
        <taxon>Pseudomonadati</taxon>
        <taxon>Pseudomonadota</taxon>
        <taxon>Alphaproteobacteria</taxon>
        <taxon>Acetobacterales</taxon>
        <taxon>Roseomonadaceae</taxon>
        <taxon>Falsiroseomonas</taxon>
    </lineage>
</organism>
<dbReference type="InterPro" id="IPR007899">
    <property type="entry name" value="CHAD_dom"/>
</dbReference>
<keyword evidence="4" id="KW-1185">Reference proteome</keyword>
<sequence length="403" mass="43562">PAEAGGAPLVPMAGFGGRRFALPLAGGVEAVLLHGKLRSASAEEPVARLLLSGPVEAVVETIRALATALPLRPPRCSLAEQARALAQGNGSQGGGPGDAPRPRRLGAPRLQPGMAVEEALRLLLGHLVEVLLWHETIAESGEHPVGVHQMRVALRRLRSALKAFRRAADGPDLRHFDQGLKALARTLGPARDWDVFLSGLGAELAEALPGEPRIAALLQAGARHREAAYAALRQLLASPEHRLLLWDAVALDALRPWQDEAEEAAEARRAATLEALAALLLSKAWRRLTRVGEEIAHLPDAEFHALRLDGKRLRYLAELFAPLFPRKRTRRFLERLAEMQEQFGLANDASVARALVESEAQGPGAWAAGVAEGWVLARSRRARARAEKAWATMLATEAFWNQG</sequence>
<evidence type="ECO:0000256" key="1">
    <source>
        <dbReference type="SAM" id="MobiDB-lite"/>
    </source>
</evidence>
<name>A0ABX1EAB7_9PROT</name>
<accession>A0ABX1EAB7</accession>
<evidence type="ECO:0000259" key="2">
    <source>
        <dbReference type="PROSITE" id="PS51708"/>
    </source>
</evidence>
<feature type="domain" description="CHAD" evidence="2">
    <location>
        <begin position="113"/>
        <end position="403"/>
    </location>
</feature>
<feature type="region of interest" description="Disordered" evidence="1">
    <location>
        <begin position="86"/>
        <end position="107"/>
    </location>
</feature>
<feature type="non-terminal residue" evidence="3">
    <location>
        <position position="1"/>
    </location>
</feature>
<proteinExistence type="predicted"/>
<dbReference type="EMBL" id="JAAVNE010000066">
    <property type="protein sequence ID" value="NKC34134.1"/>
    <property type="molecule type" value="Genomic_DNA"/>
</dbReference>
<dbReference type="Pfam" id="PF05235">
    <property type="entry name" value="CHAD"/>
    <property type="match status" value="1"/>
</dbReference>
<dbReference type="PANTHER" id="PTHR39339">
    <property type="entry name" value="SLR1444 PROTEIN"/>
    <property type="match status" value="1"/>
</dbReference>
<dbReference type="Gene3D" id="1.40.20.10">
    <property type="entry name" value="CHAD domain"/>
    <property type="match status" value="1"/>
</dbReference>
<reference evidence="3 4" key="1">
    <citation type="submission" date="2020-03" db="EMBL/GenBank/DDBJ databases">
        <title>Roseomonas selenitidurans sp. nov. isolated from urban soil.</title>
        <authorList>
            <person name="Liu H."/>
        </authorList>
    </citation>
    <scope>NUCLEOTIDE SEQUENCE [LARGE SCALE GENOMIC DNA]</scope>
    <source>
        <strain evidence="3 4">BU-1</strain>
    </source>
</reference>